<reference evidence="4 5" key="1">
    <citation type="submission" date="2019-11" db="EMBL/GenBank/DDBJ databases">
        <authorList>
            <person name="Holert J."/>
        </authorList>
    </citation>
    <scope>NUCLEOTIDE SEQUENCE [LARGE SCALE GENOMIC DNA]</scope>
    <source>
        <strain evidence="4">BC5_2</strain>
    </source>
</reference>
<name>A0A5S9N277_9GAMM</name>
<feature type="domain" description="STAS" evidence="3">
    <location>
        <begin position="5"/>
        <end position="117"/>
    </location>
</feature>
<dbReference type="SUPFAM" id="SSF52091">
    <property type="entry name" value="SpoIIaa-like"/>
    <property type="match status" value="1"/>
</dbReference>
<accession>A0A5S9N277</accession>
<dbReference type="EMBL" id="CACSII010000001">
    <property type="protein sequence ID" value="CAA0081971.1"/>
    <property type="molecule type" value="Genomic_DNA"/>
</dbReference>
<proteinExistence type="inferred from homology"/>
<dbReference type="PANTHER" id="PTHR33495:SF2">
    <property type="entry name" value="ANTI-SIGMA FACTOR ANTAGONIST TM_1081-RELATED"/>
    <property type="match status" value="1"/>
</dbReference>
<dbReference type="InterPro" id="IPR036513">
    <property type="entry name" value="STAS_dom_sf"/>
</dbReference>
<gene>
    <name evidence="4" type="primary">btrV</name>
    <name evidence="4" type="ORF">DPBNPPHM_00407</name>
</gene>
<dbReference type="AlphaFoldDB" id="A0A5S9N277"/>
<sequence>MSLVITSDFEENQSIAIVRLIGSLDTDTAPQFDTKVAEILTPGVRLVMLDMKHLEYISSAGIRSVFKLFKTMKSRGGKVGASNRQPQIIKVFEIIQALPDMQIFANDDEMDEYLTAVQGKIRNGEDF</sequence>
<dbReference type="CDD" id="cd07043">
    <property type="entry name" value="STAS_anti-anti-sigma_factors"/>
    <property type="match status" value="1"/>
</dbReference>
<dbReference type="Pfam" id="PF01740">
    <property type="entry name" value="STAS"/>
    <property type="match status" value="1"/>
</dbReference>
<dbReference type="NCBIfam" id="TIGR00377">
    <property type="entry name" value="ant_ant_sig"/>
    <property type="match status" value="1"/>
</dbReference>
<dbReference type="InterPro" id="IPR002645">
    <property type="entry name" value="STAS_dom"/>
</dbReference>
<organism evidence="4 5">
    <name type="scientific">BD1-7 clade bacterium</name>
    <dbReference type="NCBI Taxonomy" id="2029982"/>
    <lineage>
        <taxon>Bacteria</taxon>
        <taxon>Pseudomonadati</taxon>
        <taxon>Pseudomonadota</taxon>
        <taxon>Gammaproteobacteria</taxon>
        <taxon>Cellvibrionales</taxon>
        <taxon>Spongiibacteraceae</taxon>
        <taxon>BD1-7 clade</taxon>
    </lineage>
</organism>
<dbReference type="Gene3D" id="3.30.750.24">
    <property type="entry name" value="STAS domain"/>
    <property type="match status" value="1"/>
</dbReference>
<dbReference type="PROSITE" id="PS50801">
    <property type="entry name" value="STAS"/>
    <property type="match status" value="1"/>
</dbReference>
<comment type="similarity">
    <text evidence="1 2">Belongs to the anti-sigma-factor antagonist family.</text>
</comment>
<protein>
    <recommendedName>
        <fullName evidence="2">Anti-sigma factor antagonist</fullName>
    </recommendedName>
</protein>
<dbReference type="InterPro" id="IPR003658">
    <property type="entry name" value="Anti-sigma_ant"/>
</dbReference>
<dbReference type="OrthoDB" id="9808221at2"/>
<evidence type="ECO:0000256" key="1">
    <source>
        <dbReference type="ARBA" id="ARBA00009013"/>
    </source>
</evidence>
<dbReference type="GO" id="GO:0043856">
    <property type="term" value="F:anti-sigma factor antagonist activity"/>
    <property type="evidence" value="ECO:0007669"/>
    <property type="project" value="InterPro"/>
</dbReference>
<dbReference type="Proteomes" id="UP000434580">
    <property type="component" value="Unassembled WGS sequence"/>
</dbReference>
<evidence type="ECO:0000313" key="5">
    <source>
        <dbReference type="Proteomes" id="UP000434580"/>
    </source>
</evidence>
<evidence type="ECO:0000256" key="2">
    <source>
        <dbReference type="RuleBase" id="RU003749"/>
    </source>
</evidence>
<evidence type="ECO:0000313" key="4">
    <source>
        <dbReference type="EMBL" id="CAA0081971.1"/>
    </source>
</evidence>
<evidence type="ECO:0000259" key="3">
    <source>
        <dbReference type="PROSITE" id="PS50801"/>
    </source>
</evidence>
<dbReference type="PANTHER" id="PTHR33495">
    <property type="entry name" value="ANTI-SIGMA FACTOR ANTAGONIST TM_1081-RELATED-RELATED"/>
    <property type="match status" value="1"/>
</dbReference>